<evidence type="ECO:0000256" key="1">
    <source>
        <dbReference type="ARBA" id="ARBA00004123"/>
    </source>
</evidence>
<sequence length="559" mass="61720">MPEPANLPEASNAYVGLFDYPFVPSLDISLPMDADWEAILYPPATMPSLDPLTIQAVPSPSVVSQQPVAPPTANLTPNQASLFNALFSLGEVNCQQSNSPSTHTLTRSPPHVESSYYTPHLNYYSRHASISDSDEYEEPEGDVDLEGVKEILCQTPLGLDRTVDSNSLPFVLQSFAQWLPLTVFDPLKIIHTAKEAIINQFSQSLTSRSRLVLISELMTVVTKSWALDERGKRILQLLRGEISQNVMGYQAQGWPVSEEERQRASAALDNILELIGIQLATTPLSTTLRLLQSAAPVFLSACSPVHPPHLSDILLEPGINLRYFAAADVATSITTGRPLLCRYHVPWSLELCNEFIKKRENQGLQWLLGIPDEFIMLFGYMNGLKEEAEAVGACLNPRIIEQIEADMKSITILPCEGRDPSLAIGRMVVQESWREAVFIYLYMALCGAHALDPRVEKAQKGFMKLVNGIRPGRNPDAFLVVPMLIAGVATTKLSHRQTIRSRILRLPDCANPNTAGNDSLLMLEDVWARTESEGRVARVWVAGPAGALAWDRSEFGVNI</sequence>
<evidence type="ECO:0000313" key="4">
    <source>
        <dbReference type="Proteomes" id="UP000663850"/>
    </source>
</evidence>
<evidence type="ECO:0000256" key="2">
    <source>
        <dbReference type="ARBA" id="ARBA00023242"/>
    </source>
</evidence>
<gene>
    <name evidence="3" type="ORF">RDB_LOCUS34194</name>
</gene>
<name>A0A8H3GDT5_9AGAM</name>
<protein>
    <recommendedName>
        <fullName evidence="5">Fungal-specific transcription factor domain protein</fullName>
    </recommendedName>
</protein>
<accession>A0A8H3GDT5</accession>
<comment type="subcellular location">
    <subcellularLocation>
        <location evidence="1">Nucleus</location>
    </subcellularLocation>
</comment>
<evidence type="ECO:0000313" key="3">
    <source>
        <dbReference type="EMBL" id="CAE6444683.1"/>
    </source>
</evidence>
<dbReference type="Pfam" id="PF11951">
    <property type="entry name" value="Fungal_trans_2"/>
    <property type="match status" value="1"/>
</dbReference>
<dbReference type="GO" id="GO:0005634">
    <property type="term" value="C:nucleus"/>
    <property type="evidence" value="ECO:0007669"/>
    <property type="project" value="UniProtKB-SubCell"/>
</dbReference>
<reference evidence="3" key="1">
    <citation type="submission" date="2021-01" db="EMBL/GenBank/DDBJ databases">
        <authorList>
            <person name="Kaushik A."/>
        </authorList>
    </citation>
    <scope>NUCLEOTIDE SEQUENCE</scope>
    <source>
        <strain evidence="3">Type strain: AG8-Rh-89/</strain>
    </source>
</reference>
<proteinExistence type="predicted"/>
<dbReference type="Proteomes" id="UP000663850">
    <property type="component" value="Unassembled WGS sequence"/>
</dbReference>
<dbReference type="AlphaFoldDB" id="A0A8H3GDT5"/>
<dbReference type="InterPro" id="IPR021858">
    <property type="entry name" value="Fun_TF"/>
</dbReference>
<evidence type="ECO:0008006" key="5">
    <source>
        <dbReference type="Google" id="ProtNLM"/>
    </source>
</evidence>
<dbReference type="PANTHER" id="PTHR37534:SF46">
    <property type="entry name" value="ZN(II)2CYS6 TRANSCRIPTION FACTOR (EUROFUNG)"/>
    <property type="match status" value="1"/>
</dbReference>
<keyword evidence="2" id="KW-0539">Nucleus</keyword>
<organism evidence="3 4">
    <name type="scientific">Rhizoctonia solani</name>
    <dbReference type="NCBI Taxonomy" id="456999"/>
    <lineage>
        <taxon>Eukaryota</taxon>
        <taxon>Fungi</taxon>
        <taxon>Dikarya</taxon>
        <taxon>Basidiomycota</taxon>
        <taxon>Agaricomycotina</taxon>
        <taxon>Agaricomycetes</taxon>
        <taxon>Cantharellales</taxon>
        <taxon>Ceratobasidiaceae</taxon>
        <taxon>Rhizoctonia</taxon>
    </lineage>
</organism>
<comment type="caution">
    <text evidence="3">The sequence shown here is derived from an EMBL/GenBank/DDBJ whole genome shotgun (WGS) entry which is preliminary data.</text>
</comment>
<dbReference type="EMBL" id="CAJMWZ010001908">
    <property type="protein sequence ID" value="CAE6444683.1"/>
    <property type="molecule type" value="Genomic_DNA"/>
</dbReference>
<dbReference type="PANTHER" id="PTHR37534">
    <property type="entry name" value="TRANSCRIPTIONAL ACTIVATOR PROTEIN UGA3"/>
    <property type="match status" value="1"/>
</dbReference>